<sequence length="1109" mass="125946">MSGDRVKSLELEAMVVDDLTGGNSIFRRWEFNYAALDRFYSPEPSSTNRNNEIEERGVWIRFVLPRELRTKKEDMQDYPCIPNRWLIIRSDGIMGNVKSWVLEGDCPVSDHMEQDEKSAALETSSMYLISEQQKQFWENSSDPYRKNALTSSAAAGGYHVNMGVAFEAANWGERDDSPLFLTACAPGNPIFSAYAAHNRNILSFFDEMEGMDKGELDYFVVGWYSNFQLPDVYAGRISGIHWNKGGVAVTKEQDIYRDELAEIVQGQKLNVAVGASTEEAFRAYLNRRFTMDGKIPEERSGELDALLAALYYNVMDHKTSPAGRNRLENIIHDNKFESRSGGTKYVILSETEGRAELTQKEQDLLDRLNRFDDELELLTAMRQRLLEMWWKKGYLKTLHRHKNPRKPEDYDMFFDVTQKDSLVSSVMAKMHEVRMLYEYLPKEGEKLEQYGRDHGVKDGHILKALPKPRYWREGNPVILINGTEPAEDLKTGEYELLPQYNCSQVPKCPELPEELQSILEIVRSEAADGQGEIKKEQSDWYQPWKPVFMEWIIEYQPVNLESFFFDGTDYQYRGSESGTGELWQFGGISHLDAHHKSVFAQRISQLSEQTGISIGQALKEISGWKLLSQELVSLKDGMAQQDYRTFRRPYREPVGDSGYTLDEILGFSGNEEGFWEASGGRLESVPLISGDSYPPFTPFQAGRGKIAELFLYDAFGRVMPLILSGEEKGLFQEKNFPLIRPEYMAAGRTGGFSRTENRNEFWMKPRLLQYGRLHFEFLRTKEKEMVHGYIIVNHMNRSLLLYAPDGSLAGELIGIYTTSARRKVMFRPAGRSGVKTTEELIEKYPVLGSVAQARKEGTPEAFWEFLDTIDRAIWTIGQFGSDSDEDIALSFGRPLALLRAESFIELDGTPRQDAGWKGGFQAEQEALCGRKFPVRIGDQSIRDDGVVGYFLEDRYDEYHSIAMPEGKSGNIRQIGPVGTPDGNYAEAGYGKKGAAVMTILADPRGTIHAYTGIFPVKEVRVPQEEITGPLRRMEVQFQAGPFVTRIIPGTDGTHAVPEIGLPAFPHSHGTWSYGEQEEEYGLTVPENKGDQGEDRVSVREGILKYFQNK</sequence>
<evidence type="ECO:0000313" key="1">
    <source>
        <dbReference type="EMBL" id="ANU77897.1"/>
    </source>
</evidence>
<dbReference type="STRING" id="1796616.A4V09_20465"/>
<accession>A0A1C7IE03</accession>
<dbReference type="KEGG" id="byl:A4V09_20465"/>
<dbReference type="AlphaFoldDB" id="A0A1C7IE03"/>
<keyword evidence="2" id="KW-1185">Reference proteome</keyword>
<dbReference type="RefSeq" id="WP_065543993.1">
    <property type="nucleotide sequence ID" value="NZ_CP015405.2"/>
</dbReference>
<dbReference type="EMBL" id="CP015405">
    <property type="protein sequence ID" value="ANU77897.1"/>
    <property type="molecule type" value="Genomic_DNA"/>
</dbReference>
<dbReference type="OrthoDB" id="6091628at2"/>
<protein>
    <submittedName>
        <fullName evidence="1">Uncharacterized protein</fullName>
    </submittedName>
</protein>
<organism evidence="1 2">
    <name type="scientific">Blautia pseudococcoides</name>
    <dbReference type="NCBI Taxonomy" id="1796616"/>
    <lineage>
        <taxon>Bacteria</taxon>
        <taxon>Bacillati</taxon>
        <taxon>Bacillota</taxon>
        <taxon>Clostridia</taxon>
        <taxon>Lachnospirales</taxon>
        <taxon>Lachnospiraceae</taxon>
        <taxon>Blautia</taxon>
    </lineage>
</organism>
<name>A0A1C7IE03_9FIRM</name>
<evidence type="ECO:0000313" key="2">
    <source>
        <dbReference type="Proteomes" id="UP000092574"/>
    </source>
</evidence>
<gene>
    <name evidence="1" type="ORF">A4V09_20465</name>
</gene>
<proteinExistence type="predicted"/>
<reference evidence="1" key="1">
    <citation type="submission" date="2017-04" db="EMBL/GenBank/DDBJ databases">
        <title>Complete Genome Sequences of Twelve Strains of a Stable Defined Moderately Diverse Mouse Microbiota 2 (sDMDMm2).</title>
        <authorList>
            <person name="Uchimura Y."/>
            <person name="Wyss M."/>
            <person name="Brugiroux S."/>
            <person name="Limenitakis J.P."/>
            <person name="Stecher B."/>
            <person name="McCoy K.D."/>
            <person name="Macpherson A.J."/>
        </authorList>
    </citation>
    <scope>NUCLEOTIDE SEQUENCE</scope>
    <source>
        <strain evidence="1">YL58</strain>
    </source>
</reference>
<dbReference type="Proteomes" id="UP000092574">
    <property type="component" value="Chromosome"/>
</dbReference>